<feature type="region of interest" description="Disordered" evidence="2">
    <location>
        <begin position="84"/>
        <end position="122"/>
    </location>
</feature>
<gene>
    <name evidence="3" type="ORF">FHS39_003783</name>
</gene>
<keyword evidence="1" id="KW-0175">Coiled coil</keyword>
<comment type="caution">
    <text evidence="3">The sequence shown here is derived from an EMBL/GenBank/DDBJ whole genome shotgun (WGS) entry which is preliminary data.</text>
</comment>
<feature type="compositionally biased region" description="Basic and acidic residues" evidence="2">
    <location>
        <begin position="84"/>
        <end position="93"/>
    </location>
</feature>
<feature type="coiled-coil region" evidence="1">
    <location>
        <begin position="34"/>
        <end position="61"/>
    </location>
</feature>
<protein>
    <submittedName>
        <fullName evidence="3">Uncharacterized protein</fullName>
    </submittedName>
</protein>
<dbReference type="RefSeq" id="WP_184350485.1">
    <property type="nucleotide sequence ID" value="NZ_JACHJH010000005.1"/>
</dbReference>
<keyword evidence="4" id="KW-1185">Reference proteome</keyword>
<sequence length="122" mass="13668">MIIHPNFIGLEPLPPVPHTSGPLTNPTQAECTGCARYRRVIKAVEEAAEGLERQAKDQIRRRNPEAAAMTHRVAAQYRKHADAYREAWTAHEQHHPHKDGRWVAGSAHSEQPAEPGNESKSR</sequence>
<accession>A0A7W7PND9</accession>
<reference evidence="3 4" key="1">
    <citation type="submission" date="2020-08" db="EMBL/GenBank/DDBJ databases">
        <title>Genomic Encyclopedia of Type Strains, Phase III (KMG-III): the genomes of soil and plant-associated and newly described type strains.</title>
        <authorList>
            <person name="Whitman W."/>
        </authorList>
    </citation>
    <scope>NUCLEOTIDE SEQUENCE [LARGE SCALE GENOMIC DNA]</scope>
    <source>
        <strain evidence="3 4">CECT 3266</strain>
    </source>
</reference>
<dbReference type="Proteomes" id="UP000556084">
    <property type="component" value="Unassembled WGS sequence"/>
</dbReference>
<dbReference type="AlphaFoldDB" id="A0A7W7PND9"/>
<evidence type="ECO:0000313" key="3">
    <source>
        <dbReference type="EMBL" id="MBB4894725.1"/>
    </source>
</evidence>
<evidence type="ECO:0000256" key="1">
    <source>
        <dbReference type="SAM" id="Coils"/>
    </source>
</evidence>
<evidence type="ECO:0000256" key="2">
    <source>
        <dbReference type="SAM" id="MobiDB-lite"/>
    </source>
</evidence>
<organism evidence="3 4">
    <name type="scientific">Streptomyces olivoverticillatus</name>
    <dbReference type="NCBI Taxonomy" id="66427"/>
    <lineage>
        <taxon>Bacteria</taxon>
        <taxon>Bacillati</taxon>
        <taxon>Actinomycetota</taxon>
        <taxon>Actinomycetes</taxon>
        <taxon>Kitasatosporales</taxon>
        <taxon>Streptomycetaceae</taxon>
        <taxon>Streptomyces</taxon>
    </lineage>
</organism>
<evidence type="ECO:0000313" key="4">
    <source>
        <dbReference type="Proteomes" id="UP000556084"/>
    </source>
</evidence>
<proteinExistence type="predicted"/>
<dbReference type="EMBL" id="JACHJH010000005">
    <property type="protein sequence ID" value="MBB4894725.1"/>
    <property type="molecule type" value="Genomic_DNA"/>
</dbReference>
<name>A0A7W7PND9_9ACTN</name>